<keyword evidence="4" id="KW-1185">Reference proteome</keyword>
<dbReference type="Proteomes" id="UP001642409">
    <property type="component" value="Unassembled WGS sequence"/>
</dbReference>
<reference evidence="2" key="1">
    <citation type="submission" date="2023-06" db="EMBL/GenBank/DDBJ databases">
        <authorList>
            <person name="Kurt Z."/>
        </authorList>
    </citation>
    <scope>NUCLEOTIDE SEQUENCE</scope>
</reference>
<organism evidence="2">
    <name type="scientific">Hexamita inflata</name>
    <dbReference type="NCBI Taxonomy" id="28002"/>
    <lineage>
        <taxon>Eukaryota</taxon>
        <taxon>Metamonada</taxon>
        <taxon>Diplomonadida</taxon>
        <taxon>Hexamitidae</taxon>
        <taxon>Hexamitinae</taxon>
        <taxon>Hexamita</taxon>
    </lineage>
</organism>
<gene>
    <name evidence="3" type="ORF">HINF_LOCUS25795</name>
    <name evidence="2" type="ORF">HINF_LOCUS28424</name>
</gene>
<name>A0AA86U4R5_9EUKA</name>
<comment type="caution">
    <text evidence="2">The sequence shown here is derived from an EMBL/GenBank/DDBJ whole genome shotgun (WGS) entry which is preliminary data.</text>
</comment>
<evidence type="ECO:0000256" key="1">
    <source>
        <dbReference type="SAM" id="MobiDB-lite"/>
    </source>
</evidence>
<evidence type="ECO:0000313" key="2">
    <source>
        <dbReference type="EMBL" id="CAI9940779.1"/>
    </source>
</evidence>
<protein>
    <submittedName>
        <fullName evidence="3">Hypothetical_protein</fullName>
    </submittedName>
</protein>
<reference evidence="3 4" key="2">
    <citation type="submission" date="2024-07" db="EMBL/GenBank/DDBJ databases">
        <authorList>
            <person name="Akdeniz Z."/>
        </authorList>
    </citation>
    <scope>NUCLEOTIDE SEQUENCE [LARGE SCALE GENOMIC DNA]</scope>
</reference>
<dbReference type="EMBL" id="CAXDID020000077">
    <property type="protein sequence ID" value="CAL6017030.1"/>
    <property type="molecule type" value="Genomic_DNA"/>
</dbReference>
<accession>A0AA86U4R5</accession>
<evidence type="ECO:0000313" key="4">
    <source>
        <dbReference type="Proteomes" id="UP001642409"/>
    </source>
</evidence>
<dbReference type="EMBL" id="CATOUU010000681">
    <property type="protein sequence ID" value="CAI9940779.1"/>
    <property type="molecule type" value="Genomic_DNA"/>
</dbReference>
<evidence type="ECO:0000313" key="3">
    <source>
        <dbReference type="EMBL" id="CAL6017030.1"/>
    </source>
</evidence>
<feature type="compositionally biased region" description="Basic and acidic residues" evidence="1">
    <location>
        <begin position="216"/>
        <end position="245"/>
    </location>
</feature>
<proteinExistence type="predicted"/>
<sequence length="254" mass="30030">MTKKHFVQQIQELELKIITILNIKKNVNYNKYNQKSNRNQSYHYNNISINQLKKKCSLNNVYKQRFLSMNNHSLSNFKRIFQNMQLEQKLAQQTGCFVPAITSRISDKATNQVNITTQLTKEEIEKLYNLSKILLEIMQSDNVENIDTKFGQVYDFWESAQKEVTKEWFMKQNSVKLKVNYMFCNNGNVQSRSAKYTQKQIPAQIVNGVPVLIDKQQDKEDKKQRKKEEQMIKSQEKELTKEQKDKKRGKCGVK</sequence>
<feature type="region of interest" description="Disordered" evidence="1">
    <location>
        <begin position="216"/>
        <end position="254"/>
    </location>
</feature>
<dbReference type="AlphaFoldDB" id="A0AA86U4R5"/>